<dbReference type="KEGG" id="mgg:MPLG2_2965"/>
<dbReference type="Proteomes" id="UP000238164">
    <property type="component" value="Chromosome 1"/>
</dbReference>
<accession>A0A2N9JIU8</accession>
<feature type="domain" description="ATPase BadF/BadG/BcrA/BcrD type" evidence="1">
    <location>
        <begin position="8"/>
        <end position="267"/>
    </location>
</feature>
<dbReference type="SUPFAM" id="SSF53067">
    <property type="entry name" value="Actin-like ATPase domain"/>
    <property type="match status" value="2"/>
</dbReference>
<dbReference type="InterPro" id="IPR043129">
    <property type="entry name" value="ATPase_NBD"/>
</dbReference>
<proteinExistence type="predicted"/>
<dbReference type="Pfam" id="PF01869">
    <property type="entry name" value="BcrAD_BadFG"/>
    <property type="match status" value="1"/>
</dbReference>
<reference evidence="2 3" key="1">
    <citation type="submission" date="2018-02" db="EMBL/GenBank/DDBJ databases">
        <authorList>
            <person name="Cohen D.B."/>
            <person name="Kent A.D."/>
        </authorList>
    </citation>
    <scope>NUCLEOTIDE SEQUENCE [LARGE SCALE GENOMIC DNA]</scope>
    <source>
        <strain evidence="2">1</strain>
    </source>
</reference>
<dbReference type="OrthoDB" id="5524856at2"/>
<keyword evidence="2" id="KW-0418">Kinase</keyword>
<dbReference type="GO" id="GO:0016301">
    <property type="term" value="F:kinase activity"/>
    <property type="evidence" value="ECO:0007669"/>
    <property type="project" value="UniProtKB-KW"/>
</dbReference>
<evidence type="ECO:0000259" key="1">
    <source>
        <dbReference type="Pfam" id="PF01869"/>
    </source>
</evidence>
<dbReference type="PANTHER" id="PTHR43190:SF3">
    <property type="entry name" value="N-ACETYL-D-GLUCOSAMINE KINASE"/>
    <property type="match status" value="1"/>
</dbReference>
<evidence type="ECO:0000313" key="2">
    <source>
        <dbReference type="EMBL" id="SPD87995.1"/>
    </source>
</evidence>
<gene>
    <name evidence="2" type="ORF">MPLG2_2965</name>
</gene>
<dbReference type="AlphaFoldDB" id="A0A2N9JIU8"/>
<keyword evidence="2" id="KW-0808">Transferase</keyword>
<dbReference type="InterPro" id="IPR002731">
    <property type="entry name" value="ATPase_BadF"/>
</dbReference>
<name>A0A2N9JIU8_9ACTN</name>
<sequence>MGLTGVVVGIDGGGSKTDAVAATPAGEIVARRRIGTTSPHLIGVDASAKLVVDVVTEVCGDAQPLAVAVYLSGLDLPSEVSTYRAALQRFGWPGLLLVDNDVFALLRAGTQQPDAVAVVCGTGINAVGRRADGAIVRFPALGSISGDWGGGHGLGQEALWYAARAEDGRGEPTALVAAVCAEFGVSSIVELTEQLHVGRRDHGELSLLAPAVFVAASAGDPVATALVDRLAAEIVTMAGTCLRRLDLLEREVPVVLGGGILQAKPPLLMARVYEGLRSVAPCAQVVPLTAPPILGAVQLALEAVEAAPEALTRFEAAFA</sequence>
<keyword evidence="3" id="KW-1185">Reference proteome</keyword>
<dbReference type="PANTHER" id="PTHR43190">
    <property type="entry name" value="N-ACETYL-D-GLUCOSAMINE KINASE"/>
    <property type="match status" value="1"/>
</dbReference>
<organism evidence="2 3">
    <name type="scientific">Micropruina glycogenica</name>
    <dbReference type="NCBI Taxonomy" id="75385"/>
    <lineage>
        <taxon>Bacteria</taxon>
        <taxon>Bacillati</taxon>
        <taxon>Actinomycetota</taxon>
        <taxon>Actinomycetes</taxon>
        <taxon>Propionibacteriales</taxon>
        <taxon>Nocardioidaceae</taxon>
        <taxon>Micropruina</taxon>
    </lineage>
</organism>
<protein>
    <submittedName>
        <fullName evidence="2">N-acetylglucosamine kinase</fullName>
    </submittedName>
</protein>
<dbReference type="RefSeq" id="WP_105186602.1">
    <property type="nucleotide sequence ID" value="NZ_BAAAGO010000035.1"/>
</dbReference>
<dbReference type="InterPro" id="IPR052519">
    <property type="entry name" value="Euk-type_GlcNAc_Kinase"/>
</dbReference>
<evidence type="ECO:0000313" key="3">
    <source>
        <dbReference type="Proteomes" id="UP000238164"/>
    </source>
</evidence>
<dbReference type="Gene3D" id="3.30.420.40">
    <property type="match status" value="2"/>
</dbReference>
<dbReference type="EMBL" id="LT985188">
    <property type="protein sequence ID" value="SPD87995.1"/>
    <property type="molecule type" value="Genomic_DNA"/>
</dbReference>